<feature type="compositionally biased region" description="Basic residues" evidence="1">
    <location>
        <begin position="1"/>
        <end position="11"/>
    </location>
</feature>
<name>A0A067QCH9_9AGAM</name>
<feature type="domain" description="PXA" evidence="3">
    <location>
        <begin position="57"/>
        <end position="237"/>
    </location>
</feature>
<proteinExistence type="predicted"/>
<dbReference type="Pfam" id="PF02194">
    <property type="entry name" value="PXA"/>
    <property type="match status" value="1"/>
</dbReference>
<feature type="compositionally biased region" description="Low complexity" evidence="1">
    <location>
        <begin position="14"/>
        <end position="29"/>
    </location>
</feature>
<dbReference type="OrthoDB" id="5582218at2759"/>
<feature type="transmembrane region" description="Helical" evidence="2">
    <location>
        <begin position="255"/>
        <end position="279"/>
    </location>
</feature>
<organism evidence="4 5">
    <name type="scientific">Jaapia argillacea MUCL 33604</name>
    <dbReference type="NCBI Taxonomy" id="933084"/>
    <lineage>
        <taxon>Eukaryota</taxon>
        <taxon>Fungi</taxon>
        <taxon>Dikarya</taxon>
        <taxon>Basidiomycota</taxon>
        <taxon>Agaricomycotina</taxon>
        <taxon>Agaricomycetes</taxon>
        <taxon>Agaricomycetidae</taxon>
        <taxon>Jaapiales</taxon>
        <taxon>Jaapiaceae</taxon>
        <taxon>Jaapia</taxon>
    </lineage>
</organism>
<feature type="region of interest" description="Disordered" evidence="1">
    <location>
        <begin position="297"/>
        <end position="345"/>
    </location>
</feature>
<keyword evidence="2" id="KW-0812">Transmembrane</keyword>
<dbReference type="HOGENOM" id="CLU_032678_0_0_1"/>
<dbReference type="InterPro" id="IPR003114">
    <property type="entry name" value="Phox_assoc"/>
</dbReference>
<dbReference type="STRING" id="933084.A0A067QCH9"/>
<evidence type="ECO:0000313" key="5">
    <source>
        <dbReference type="Proteomes" id="UP000027265"/>
    </source>
</evidence>
<reference evidence="5" key="1">
    <citation type="journal article" date="2014" name="Proc. Natl. Acad. Sci. U.S.A.">
        <title>Extensive sampling of basidiomycete genomes demonstrates inadequacy of the white-rot/brown-rot paradigm for wood decay fungi.</title>
        <authorList>
            <person name="Riley R."/>
            <person name="Salamov A.A."/>
            <person name="Brown D.W."/>
            <person name="Nagy L.G."/>
            <person name="Floudas D."/>
            <person name="Held B.W."/>
            <person name="Levasseur A."/>
            <person name="Lombard V."/>
            <person name="Morin E."/>
            <person name="Otillar R."/>
            <person name="Lindquist E.A."/>
            <person name="Sun H."/>
            <person name="LaButti K.M."/>
            <person name="Schmutz J."/>
            <person name="Jabbour D."/>
            <person name="Luo H."/>
            <person name="Baker S.E."/>
            <person name="Pisabarro A.G."/>
            <person name="Walton J.D."/>
            <person name="Blanchette R.A."/>
            <person name="Henrissat B."/>
            <person name="Martin F."/>
            <person name="Cullen D."/>
            <person name="Hibbett D.S."/>
            <person name="Grigoriev I.V."/>
        </authorList>
    </citation>
    <scope>NUCLEOTIDE SEQUENCE [LARGE SCALE GENOMIC DNA]</scope>
    <source>
        <strain evidence="5">MUCL 33604</strain>
    </source>
</reference>
<dbReference type="Proteomes" id="UP000027265">
    <property type="component" value="Unassembled WGS sequence"/>
</dbReference>
<keyword evidence="2" id="KW-1133">Transmembrane helix</keyword>
<dbReference type="GO" id="GO:0035091">
    <property type="term" value="F:phosphatidylinositol binding"/>
    <property type="evidence" value="ECO:0007669"/>
    <property type="project" value="TreeGrafter"/>
</dbReference>
<evidence type="ECO:0000259" key="3">
    <source>
        <dbReference type="PROSITE" id="PS51207"/>
    </source>
</evidence>
<keyword evidence="2" id="KW-0472">Membrane</keyword>
<dbReference type="EMBL" id="KL197710">
    <property type="protein sequence ID" value="KDQ63855.1"/>
    <property type="molecule type" value="Genomic_DNA"/>
</dbReference>
<dbReference type="PANTHER" id="PTHR22775">
    <property type="entry name" value="SORTING NEXIN"/>
    <property type="match status" value="1"/>
</dbReference>
<feature type="region of interest" description="Disordered" evidence="1">
    <location>
        <begin position="1"/>
        <end position="29"/>
    </location>
</feature>
<protein>
    <recommendedName>
        <fullName evidence="3">PXA domain-containing protein</fullName>
    </recommendedName>
</protein>
<dbReference type="PROSITE" id="PS51207">
    <property type="entry name" value="PXA"/>
    <property type="match status" value="1"/>
</dbReference>
<accession>A0A067QCH9</accession>
<sequence length="547" mass="59730">MAAAQSRRRPGTRSIPSSSVLSSSPVKVSQPIPLPRRLLFPNLPLDIDLPPISDFAPSELNAELYDFVALSLRAFVNPWWTKITRYDKEFVAEVNRVLTIVVRSLEARLLNTDLSPLVFRDLPTLITQHYRDFRNASAKLSTSYSSGGAASFSQLFHQSQPHMAISPEGTIHEDYVRQVADHILKTCLPPEDYDPETERYIIREIILKVILGSVIPRLTQPWFIHKLILDLLSPTAEGGKRTEVHAKTRQPSQPLSLHVIAVFFLSAIQILSGFGIALIQTYKQAVQTIRVVNQSPPRFPPHAIETTPPELSLSNTNTSPISPSASLPPLPPQPISQDPSAPNLASPSPMAFAAAPVTMISELFTMHDRFTSSTIMSNIEMVIAFASPFLDKLLPYMLYTHILSSAQITNVVRIGKRTLFPNGYPAPPPVDPSVEEQAIIRAQLEAKLLEKFPSLLSSVLLGPTPVARSETIKTLLDPLSSAAANAHLFLFILDAIIITLFPELGVGGTAPDANNGATVAFDVEGYLVAPGTMSRTVSITPPGSTSS</sequence>
<feature type="compositionally biased region" description="Low complexity" evidence="1">
    <location>
        <begin position="335"/>
        <end position="345"/>
    </location>
</feature>
<evidence type="ECO:0000256" key="2">
    <source>
        <dbReference type="SAM" id="Phobius"/>
    </source>
</evidence>
<evidence type="ECO:0000256" key="1">
    <source>
        <dbReference type="SAM" id="MobiDB-lite"/>
    </source>
</evidence>
<dbReference type="AlphaFoldDB" id="A0A067QCH9"/>
<keyword evidence="5" id="KW-1185">Reference proteome</keyword>
<evidence type="ECO:0000313" key="4">
    <source>
        <dbReference type="EMBL" id="KDQ63855.1"/>
    </source>
</evidence>
<dbReference type="PANTHER" id="PTHR22775:SF3">
    <property type="entry name" value="SORTING NEXIN-13"/>
    <property type="match status" value="1"/>
</dbReference>
<gene>
    <name evidence="4" type="ORF">JAAARDRAFT_118968</name>
</gene>
<dbReference type="SMART" id="SM00313">
    <property type="entry name" value="PXA"/>
    <property type="match status" value="1"/>
</dbReference>
<dbReference type="InParanoid" id="A0A067QCH9"/>